<accession>A0A660L0M6</accession>
<dbReference type="InterPro" id="IPR003593">
    <property type="entry name" value="AAA+_ATPase"/>
</dbReference>
<sequence>MIELDRLTKRYGDARGIEDVSLRIGAGEVFGFLGPNGAGKTTTIRTMLGLLRATRGHARVFGLDSRTDARAVHARLGNLPGDFAYEPRLTGRELLRYLADLRGLRDLGRAEELAARFQAELDRPLGQLSRGNRQKVGLVQAAFHDPELLVLDEPTSGLDPLMQEAFLQFVADERERGRTVLLSSHDLDEVERVCDRVAIIREGRLIAVEDVAGIIGRAYRHVTLELAERVDPDEFRRLPGVIDLVSDGRRVTFKATGDLDAVIKAAARHTVVDLELVHPTLEEVFLTYYGGTT</sequence>
<dbReference type="PANTHER" id="PTHR43335">
    <property type="entry name" value="ABC TRANSPORTER, ATP-BINDING PROTEIN"/>
    <property type="match status" value="1"/>
</dbReference>
<dbReference type="GO" id="GO:0005524">
    <property type="term" value="F:ATP binding"/>
    <property type="evidence" value="ECO:0007669"/>
    <property type="project" value="UniProtKB-KW"/>
</dbReference>
<dbReference type="SUPFAM" id="SSF52540">
    <property type="entry name" value="P-loop containing nucleoside triphosphate hydrolases"/>
    <property type="match status" value="1"/>
</dbReference>
<dbReference type="Pfam" id="PF00005">
    <property type="entry name" value="ABC_tran"/>
    <property type="match status" value="1"/>
</dbReference>
<evidence type="ECO:0000313" key="7">
    <source>
        <dbReference type="Proteomes" id="UP000278962"/>
    </source>
</evidence>
<evidence type="ECO:0000256" key="2">
    <source>
        <dbReference type="ARBA" id="ARBA00022448"/>
    </source>
</evidence>
<dbReference type="InterPro" id="IPR003439">
    <property type="entry name" value="ABC_transporter-like_ATP-bd"/>
</dbReference>
<dbReference type="PROSITE" id="PS50893">
    <property type="entry name" value="ABC_TRANSPORTER_2"/>
    <property type="match status" value="1"/>
</dbReference>
<dbReference type="PANTHER" id="PTHR43335:SF4">
    <property type="entry name" value="ABC TRANSPORTER, ATP-BINDING PROTEIN"/>
    <property type="match status" value="1"/>
</dbReference>
<dbReference type="Gene3D" id="3.40.50.300">
    <property type="entry name" value="P-loop containing nucleotide triphosphate hydrolases"/>
    <property type="match status" value="1"/>
</dbReference>
<organism evidence="6 7">
    <name type="scientific">Solirubrobacter pauli</name>
    <dbReference type="NCBI Taxonomy" id="166793"/>
    <lineage>
        <taxon>Bacteria</taxon>
        <taxon>Bacillati</taxon>
        <taxon>Actinomycetota</taxon>
        <taxon>Thermoleophilia</taxon>
        <taxon>Solirubrobacterales</taxon>
        <taxon>Solirubrobacteraceae</taxon>
        <taxon>Solirubrobacter</taxon>
    </lineage>
</organism>
<dbReference type="Proteomes" id="UP000278962">
    <property type="component" value="Unassembled WGS sequence"/>
</dbReference>
<feature type="domain" description="ABC transporter" evidence="5">
    <location>
        <begin position="2"/>
        <end position="227"/>
    </location>
</feature>
<keyword evidence="4 6" id="KW-0067">ATP-binding</keyword>
<keyword evidence="7" id="KW-1185">Reference proteome</keyword>
<dbReference type="SMART" id="SM00382">
    <property type="entry name" value="AAA"/>
    <property type="match status" value="1"/>
</dbReference>
<name>A0A660L0M6_9ACTN</name>
<keyword evidence="2" id="KW-0813">Transport</keyword>
<evidence type="ECO:0000313" key="6">
    <source>
        <dbReference type="EMBL" id="RKQ86988.1"/>
    </source>
</evidence>
<evidence type="ECO:0000256" key="4">
    <source>
        <dbReference type="ARBA" id="ARBA00022840"/>
    </source>
</evidence>
<reference evidence="6 7" key="1">
    <citation type="submission" date="2018-10" db="EMBL/GenBank/DDBJ databases">
        <title>Genomic Encyclopedia of Archaeal and Bacterial Type Strains, Phase II (KMG-II): from individual species to whole genera.</title>
        <authorList>
            <person name="Goeker M."/>
        </authorList>
    </citation>
    <scope>NUCLEOTIDE SEQUENCE [LARGE SCALE GENOMIC DNA]</scope>
    <source>
        <strain evidence="6 7">DSM 14954</strain>
    </source>
</reference>
<comment type="similarity">
    <text evidence="1">Belongs to the ABC transporter superfamily.</text>
</comment>
<dbReference type="EMBL" id="RBIL01000002">
    <property type="protein sequence ID" value="RKQ86988.1"/>
    <property type="molecule type" value="Genomic_DNA"/>
</dbReference>
<dbReference type="AlphaFoldDB" id="A0A660L0M6"/>
<evidence type="ECO:0000256" key="3">
    <source>
        <dbReference type="ARBA" id="ARBA00022741"/>
    </source>
</evidence>
<keyword evidence="3" id="KW-0547">Nucleotide-binding</keyword>
<dbReference type="GO" id="GO:0016887">
    <property type="term" value="F:ATP hydrolysis activity"/>
    <property type="evidence" value="ECO:0007669"/>
    <property type="project" value="InterPro"/>
</dbReference>
<dbReference type="CDD" id="cd03230">
    <property type="entry name" value="ABC_DR_subfamily_A"/>
    <property type="match status" value="1"/>
</dbReference>
<protein>
    <submittedName>
        <fullName evidence="6">ABC-2 type transport system ATP-binding protein</fullName>
    </submittedName>
</protein>
<gene>
    <name evidence="6" type="ORF">C8N24_5008</name>
</gene>
<evidence type="ECO:0000256" key="1">
    <source>
        <dbReference type="ARBA" id="ARBA00005417"/>
    </source>
</evidence>
<proteinExistence type="inferred from homology"/>
<dbReference type="RefSeq" id="WP_170179391.1">
    <property type="nucleotide sequence ID" value="NZ_RBIL01000002.1"/>
</dbReference>
<evidence type="ECO:0000259" key="5">
    <source>
        <dbReference type="PROSITE" id="PS50893"/>
    </source>
</evidence>
<dbReference type="InterPro" id="IPR027417">
    <property type="entry name" value="P-loop_NTPase"/>
</dbReference>
<comment type="caution">
    <text evidence="6">The sequence shown here is derived from an EMBL/GenBank/DDBJ whole genome shotgun (WGS) entry which is preliminary data.</text>
</comment>